<dbReference type="InterPro" id="IPR023213">
    <property type="entry name" value="CAT-like_dom_sf"/>
</dbReference>
<dbReference type="SUPFAM" id="SSF51230">
    <property type="entry name" value="Single hybrid motif"/>
    <property type="match status" value="1"/>
</dbReference>
<evidence type="ECO:0000256" key="1">
    <source>
        <dbReference type="ARBA" id="ARBA00001938"/>
    </source>
</evidence>
<evidence type="ECO:0000256" key="8">
    <source>
        <dbReference type="ARBA" id="ARBA00023315"/>
    </source>
</evidence>
<keyword evidence="6" id="KW-0808">Transferase</keyword>
<evidence type="ECO:0000313" key="13">
    <source>
        <dbReference type="Proteomes" id="UP001363151"/>
    </source>
</evidence>
<dbReference type="PANTHER" id="PTHR43416:SF5">
    <property type="entry name" value="DIHYDROLIPOYLLYSINE-RESIDUE SUCCINYLTRANSFERASE COMPONENT OF 2-OXOGLUTARATE DEHYDROGENASE COMPLEX, MITOCHONDRIAL"/>
    <property type="match status" value="1"/>
</dbReference>
<feature type="compositionally biased region" description="Low complexity" evidence="10">
    <location>
        <begin position="123"/>
        <end position="133"/>
    </location>
</feature>
<dbReference type="Gene3D" id="2.40.50.100">
    <property type="match status" value="1"/>
</dbReference>
<evidence type="ECO:0000256" key="5">
    <source>
        <dbReference type="ARBA" id="ARBA00022532"/>
    </source>
</evidence>
<evidence type="ECO:0000256" key="4">
    <source>
        <dbReference type="ARBA" id="ARBA00012945"/>
    </source>
</evidence>
<dbReference type="Pfam" id="PF00198">
    <property type="entry name" value="2-oxoacid_dh"/>
    <property type="match status" value="1"/>
</dbReference>
<dbReference type="InterPro" id="IPR006255">
    <property type="entry name" value="SucB"/>
</dbReference>
<dbReference type="EMBL" id="JBBJCI010000231">
    <property type="protein sequence ID" value="KAK7237875.1"/>
    <property type="molecule type" value="Genomic_DNA"/>
</dbReference>
<evidence type="ECO:0000256" key="6">
    <source>
        <dbReference type="ARBA" id="ARBA00022679"/>
    </source>
</evidence>
<reference evidence="12 13" key="1">
    <citation type="submission" date="2024-03" db="EMBL/GenBank/DDBJ databases">
        <title>Aureococcus anophagefferens CCMP1851 and Kratosvirus quantuckense: Draft genome of a second virus-susceptible host strain in the model system.</title>
        <authorList>
            <person name="Chase E."/>
            <person name="Truchon A.R."/>
            <person name="Schepens W."/>
            <person name="Wilhelm S.W."/>
        </authorList>
    </citation>
    <scope>NUCLEOTIDE SEQUENCE [LARGE SCALE GENOMIC DNA]</scope>
    <source>
        <strain evidence="12 13">CCMP1851</strain>
    </source>
</reference>
<proteinExistence type="inferred from homology"/>
<dbReference type="InterPro" id="IPR001078">
    <property type="entry name" value="2-oxoacid_DH_actylTfrase"/>
</dbReference>
<dbReference type="Gene3D" id="3.30.559.10">
    <property type="entry name" value="Chloramphenicol acetyltransferase-like domain"/>
    <property type="match status" value="1"/>
</dbReference>
<evidence type="ECO:0000259" key="11">
    <source>
        <dbReference type="Pfam" id="PF00198"/>
    </source>
</evidence>
<evidence type="ECO:0000313" key="12">
    <source>
        <dbReference type="EMBL" id="KAK7237875.1"/>
    </source>
</evidence>
<accession>A0ABR1FTG0</accession>
<keyword evidence="5" id="KW-0816">Tricarboxylic acid cycle</keyword>
<evidence type="ECO:0000256" key="7">
    <source>
        <dbReference type="ARBA" id="ARBA00022823"/>
    </source>
</evidence>
<evidence type="ECO:0000256" key="2">
    <source>
        <dbReference type="ARBA" id="ARBA00005145"/>
    </source>
</evidence>
<keyword evidence="7" id="KW-0450">Lipoyl</keyword>
<comment type="caution">
    <text evidence="12">The sequence shown here is derived from an EMBL/GenBank/DDBJ whole genome shotgun (WGS) entry which is preliminary data.</text>
</comment>
<dbReference type="InterPro" id="IPR011053">
    <property type="entry name" value="Single_hybrid_motif"/>
</dbReference>
<keyword evidence="13" id="KW-1185">Reference proteome</keyword>
<dbReference type="InterPro" id="IPR050537">
    <property type="entry name" value="2-oxoacid_dehydrogenase"/>
</dbReference>
<dbReference type="SUPFAM" id="SSF52777">
    <property type="entry name" value="CoA-dependent acyltransferases"/>
    <property type="match status" value="1"/>
</dbReference>
<comment type="similarity">
    <text evidence="3">Belongs to the 2-oxoacid dehydrogenase family.</text>
</comment>
<comment type="pathway">
    <text evidence="2">Amino-acid degradation; L-lysine degradation via saccharopine pathway; glutaryl-CoA from L-lysine: step 6/6.</text>
</comment>
<dbReference type="NCBIfam" id="TIGR01347">
    <property type="entry name" value="sucB"/>
    <property type="match status" value="1"/>
</dbReference>
<keyword evidence="8" id="KW-0012">Acyltransferase</keyword>
<sequence length="395" mass="41143">MLLARLARAAAPRLAARRVAPVRSLSAALPRATTWAARRPGALAPRAVAARCFSVEDVPVPSMGDSITEGTCPSRSAPVSGAVTELLAELDDVVEVGAPLFKIDTSVEVAAAAAAAAAAAPGAAPGRRAEAPAAPAPAAAPVPAPTPAPAMPEPPKAAGSRGETRVKMNRMRQRIAERLKEAQNTAACLTTFQECDMGALMELRKAHKDEFEKVHGVKLGFMSAFVAASTKALIEIPAVNAYIDDDAKEIVYRDYCDVSVAVASPNGLVVPVLRNTEAMSFADVEKTIGAFGAKARAGALALEDMAGGTFTISNGGVFGSLMGTPIINPPQSAILGMHATKMRAVVAKDGSVVARPMMYLALTYDHRMIDGREAVTFLKSVANKIEDPARLLLDI</sequence>
<comment type="cofactor">
    <cofactor evidence="1">
        <name>(R)-lipoate</name>
        <dbReference type="ChEBI" id="CHEBI:83088"/>
    </cofactor>
</comment>
<evidence type="ECO:0000256" key="3">
    <source>
        <dbReference type="ARBA" id="ARBA00007317"/>
    </source>
</evidence>
<protein>
    <recommendedName>
        <fullName evidence="4">dihydrolipoyllysine-residue succinyltransferase</fullName>
        <ecNumber evidence="4">2.3.1.61</ecNumber>
    </recommendedName>
    <alternativeName>
        <fullName evidence="9">2-oxoglutarate dehydrogenase complex component E2</fullName>
    </alternativeName>
</protein>
<evidence type="ECO:0000256" key="10">
    <source>
        <dbReference type="SAM" id="MobiDB-lite"/>
    </source>
</evidence>
<gene>
    <name evidence="12" type="ORF">SO694_00022348</name>
</gene>
<evidence type="ECO:0000256" key="9">
    <source>
        <dbReference type="ARBA" id="ARBA00032406"/>
    </source>
</evidence>
<dbReference type="PANTHER" id="PTHR43416">
    <property type="entry name" value="DIHYDROLIPOYLLYSINE-RESIDUE SUCCINYLTRANSFERASE COMPONENT OF 2-OXOGLUTARATE DEHYDROGENASE COMPLEX, MITOCHONDRIAL-RELATED"/>
    <property type="match status" value="1"/>
</dbReference>
<feature type="region of interest" description="Disordered" evidence="10">
    <location>
        <begin position="123"/>
        <end position="165"/>
    </location>
</feature>
<dbReference type="Proteomes" id="UP001363151">
    <property type="component" value="Unassembled WGS sequence"/>
</dbReference>
<organism evidence="12 13">
    <name type="scientific">Aureococcus anophagefferens</name>
    <name type="common">Harmful bloom alga</name>
    <dbReference type="NCBI Taxonomy" id="44056"/>
    <lineage>
        <taxon>Eukaryota</taxon>
        <taxon>Sar</taxon>
        <taxon>Stramenopiles</taxon>
        <taxon>Ochrophyta</taxon>
        <taxon>Pelagophyceae</taxon>
        <taxon>Pelagomonadales</taxon>
        <taxon>Pelagomonadaceae</taxon>
        <taxon>Aureococcus</taxon>
    </lineage>
</organism>
<dbReference type="EC" id="2.3.1.61" evidence="4"/>
<name>A0ABR1FTG0_AURAN</name>
<feature type="compositionally biased region" description="Pro residues" evidence="10">
    <location>
        <begin position="134"/>
        <end position="155"/>
    </location>
</feature>
<feature type="domain" description="2-oxoacid dehydrogenase acyltransferase catalytic" evidence="11">
    <location>
        <begin position="162"/>
        <end position="393"/>
    </location>
</feature>